<proteinExistence type="predicted"/>
<gene>
    <name evidence="11" type="primary">20197331</name>
    <name evidence="10" type="ORF">HELRODRAFT_153495</name>
</gene>
<evidence type="ECO:0000256" key="4">
    <source>
        <dbReference type="ARBA" id="ARBA00022853"/>
    </source>
</evidence>
<evidence type="ECO:0000256" key="7">
    <source>
        <dbReference type="ARBA" id="ARBA00023242"/>
    </source>
</evidence>
<keyword evidence="5" id="KW-0805">Transcription regulation</keyword>
<keyword evidence="4" id="KW-0156">Chromatin regulator</keyword>
<evidence type="ECO:0000256" key="6">
    <source>
        <dbReference type="ARBA" id="ARBA00023163"/>
    </source>
</evidence>
<evidence type="ECO:0000313" key="10">
    <source>
        <dbReference type="EMBL" id="ESN92561.1"/>
    </source>
</evidence>
<dbReference type="InterPro" id="IPR003101">
    <property type="entry name" value="KIX_dom"/>
</dbReference>
<name>T1EL81_HELRO</name>
<keyword evidence="12" id="KW-1185">Reference proteome</keyword>
<dbReference type="PROSITE" id="PS50952">
    <property type="entry name" value="KIX"/>
    <property type="match status" value="1"/>
</dbReference>
<dbReference type="OMA" id="PITMQDE"/>
<dbReference type="PANTHER" id="PTHR13808:SF1">
    <property type="entry name" value="HISTONE ACETYLTRANSFERASE"/>
    <property type="match status" value="1"/>
</dbReference>
<reference evidence="11" key="3">
    <citation type="submission" date="2015-06" db="UniProtKB">
        <authorList>
            <consortium name="EnsemblMetazoa"/>
        </authorList>
    </citation>
    <scope>IDENTIFICATION</scope>
</reference>
<evidence type="ECO:0000256" key="1">
    <source>
        <dbReference type="ARBA" id="ARBA00004123"/>
    </source>
</evidence>
<dbReference type="PANTHER" id="PTHR13808">
    <property type="entry name" value="CBP/P300-RELATED"/>
    <property type="match status" value="1"/>
</dbReference>
<keyword evidence="6" id="KW-0804">Transcription</keyword>
<dbReference type="Proteomes" id="UP000015101">
    <property type="component" value="Unassembled WGS sequence"/>
</dbReference>
<dbReference type="EMBL" id="KB097639">
    <property type="protein sequence ID" value="ESN92561.1"/>
    <property type="molecule type" value="Genomic_DNA"/>
</dbReference>
<dbReference type="EC" id="2.3.1.48" evidence="2"/>
<dbReference type="InterPro" id="IPR036529">
    <property type="entry name" value="KIX_dom_sf"/>
</dbReference>
<evidence type="ECO:0000259" key="9">
    <source>
        <dbReference type="PROSITE" id="PS50952"/>
    </source>
</evidence>
<dbReference type="EnsemblMetazoa" id="HelroT153495">
    <property type="protein sequence ID" value="HelroP153495"/>
    <property type="gene ID" value="HelroG153495"/>
</dbReference>
<comment type="catalytic activity">
    <reaction evidence="8">
        <text>L-lysyl-[protein] + acetyl-CoA = N(6)-acetyl-L-lysyl-[protein] + CoA + H(+)</text>
        <dbReference type="Rhea" id="RHEA:45948"/>
        <dbReference type="Rhea" id="RHEA-COMP:9752"/>
        <dbReference type="Rhea" id="RHEA-COMP:10731"/>
        <dbReference type="ChEBI" id="CHEBI:15378"/>
        <dbReference type="ChEBI" id="CHEBI:29969"/>
        <dbReference type="ChEBI" id="CHEBI:57287"/>
        <dbReference type="ChEBI" id="CHEBI:57288"/>
        <dbReference type="ChEBI" id="CHEBI:61930"/>
        <dbReference type="EC" id="2.3.1.48"/>
    </reaction>
</comment>
<evidence type="ECO:0000256" key="2">
    <source>
        <dbReference type="ARBA" id="ARBA00013184"/>
    </source>
</evidence>
<organism evidence="11 12">
    <name type="scientific">Helobdella robusta</name>
    <name type="common">Californian leech</name>
    <dbReference type="NCBI Taxonomy" id="6412"/>
    <lineage>
        <taxon>Eukaryota</taxon>
        <taxon>Metazoa</taxon>
        <taxon>Spiralia</taxon>
        <taxon>Lophotrochozoa</taxon>
        <taxon>Annelida</taxon>
        <taxon>Clitellata</taxon>
        <taxon>Hirudinea</taxon>
        <taxon>Rhynchobdellida</taxon>
        <taxon>Glossiphoniidae</taxon>
        <taxon>Helobdella</taxon>
    </lineage>
</organism>
<accession>T1EL81</accession>
<dbReference type="GO" id="GO:0004402">
    <property type="term" value="F:histone acetyltransferase activity"/>
    <property type="evidence" value="ECO:0007669"/>
    <property type="project" value="InterPro"/>
</dbReference>
<dbReference type="GeneID" id="20197331"/>
<sequence length="84" mass="9960">KEWQQQIQPILRNHLVQKLVNAIFPNTDPSFLNNDRMQSLVQYAKKLEGDMYDSATSKEAYYTLLAEKIYKITKELEEKRAKRV</sequence>
<dbReference type="KEGG" id="hro:HELRODRAFT_153495"/>
<dbReference type="STRING" id="6412.T1EL81"/>
<dbReference type="InterPro" id="IPR013178">
    <property type="entry name" value="Histone_AcTrfase_Rtt109/CBP"/>
</dbReference>
<dbReference type="InParanoid" id="T1EL81"/>
<keyword evidence="7" id="KW-0539">Nucleus</keyword>
<dbReference type="EMBL" id="AMQM01001740">
    <property type="status" value="NOT_ANNOTATED_CDS"/>
    <property type="molecule type" value="Genomic_DNA"/>
</dbReference>
<comment type="subcellular location">
    <subcellularLocation>
        <location evidence="1">Nucleus</location>
    </subcellularLocation>
</comment>
<evidence type="ECO:0000313" key="11">
    <source>
        <dbReference type="EnsemblMetazoa" id="HelroP153495"/>
    </source>
</evidence>
<keyword evidence="3" id="KW-0808">Transferase</keyword>
<feature type="domain" description="KIX" evidence="9">
    <location>
        <begin position="1"/>
        <end position="77"/>
    </location>
</feature>
<reference evidence="12" key="1">
    <citation type="submission" date="2012-12" db="EMBL/GenBank/DDBJ databases">
        <authorList>
            <person name="Hellsten U."/>
            <person name="Grimwood J."/>
            <person name="Chapman J.A."/>
            <person name="Shapiro H."/>
            <person name="Aerts A."/>
            <person name="Otillar R.P."/>
            <person name="Terry A.Y."/>
            <person name="Boore J.L."/>
            <person name="Simakov O."/>
            <person name="Marletaz F."/>
            <person name="Cho S.-J."/>
            <person name="Edsinger-Gonzales E."/>
            <person name="Havlak P."/>
            <person name="Kuo D.-H."/>
            <person name="Larsson T."/>
            <person name="Lv J."/>
            <person name="Arendt D."/>
            <person name="Savage R."/>
            <person name="Osoegawa K."/>
            <person name="de Jong P."/>
            <person name="Lindberg D.R."/>
            <person name="Seaver E.C."/>
            <person name="Weisblat D.A."/>
            <person name="Putnam N.H."/>
            <person name="Grigoriev I.V."/>
            <person name="Rokhsar D.S."/>
        </authorList>
    </citation>
    <scope>NUCLEOTIDE SEQUENCE</scope>
</reference>
<dbReference type="GO" id="GO:0003712">
    <property type="term" value="F:transcription coregulator activity"/>
    <property type="evidence" value="ECO:0007669"/>
    <property type="project" value="InterPro"/>
</dbReference>
<protein>
    <recommendedName>
        <fullName evidence="2">histone acetyltransferase</fullName>
        <ecNumber evidence="2">2.3.1.48</ecNumber>
    </recommendedName>
</protein>
<dbReference type="Pfam" id="PF02172">
    <property type="entry name" value="KIX"/>
    <property type="match status" value="1"/>
</dbReference>
<dbReference type="GO" id="GO:0006355">
    <property type="term" value="P:regulation of DNA-templated transcription"/>
    <property type="evidence" value="ECO:0007669"/>
    <property type="project" value="InterPro"/>
</dbReference>
<evidence type="ECO:0000313" key="12">
    <source>
        <dbReference type="Proteomes" id="UP000015101"/>
    </source>
</evidence>
<reference evidence="10 12" key="2">
    <citation type="journal article" date="2013" name="Nature">
        <title>Insights into bilaterian evolution from three spiralian genomes.</title>
        <authorList>
            <person name="Simakov O."/>
            <person name="Marletaz F."/>
            <person name="Cho S.J."/>
            <person name="Edsinger-Gonzales E."/>
            <person name="Havlak P."/>
            <person name="Hellsten U."/>
            <person name="Kuo D.H."/>
            <person name="Larsson T."/>
            <person name="Lv J."/>
            <person name="Arendt D."/>
            <person name="Savage R."/>
            <person name="Osoegawa K."/>
            <person name="de Jong P."/>
            <person name="Grimwood J."/>
            <person name="Chapman J.A."/>
            <person name="Shapiro H."/>
            <person name="Aerts A."/>
            <person name="Otillar R.P."/>
            <person name="Terry A.Y."/>
            <person name="Boore J.L."/>
            <person name="Grigoriev I.V."/>
            <person name="Lindberg D.R."/>
            <person name="Seaver E.C."/>
            <person name="Weisblat D.A."/>
            <person name="Putnam N.H."/>
            <person name="Rokhsar D.S."/>
        </authorList>
    </citation>
    <scope>NUCLEOTIDE SEQUENCE</scope>
</reference>
<dbReference type="GO" id="GO:0005634">
    <property type="term" value="C:nucleus"/>
    <property type="evidence" value="ECO:0007669"/>
    <property type="project" value="UniProtKB-SubCell"/>
</dbReference>
<dbReference type="eggNOG" id="KOG1778">
    <property type="taxonomic scope" value="Eukaryota"/>
</dbReference>
<dbReference type="HOGENOM" id="CLU_188616_0_0_1"/>
<dbReference type="SUPFAM" id="SSF47040">
    <property type="entry name" value="Kix domain of CBP (creb binding protein)"/>
    <property type="match status" value="1"/>
</dbReference>
<dbReference type="OrthoDB" id="899at2759"/>
<evidence type="ECO:0000256" key="5">
    <source>
        <dbReference type="ARBA" id="ARBA00023015"/>
    </source>
</evidence>
<dbReference type="Gene3D" id="1.10.246.20">
    <property type="entry name" value="Coactivator CBP, KIX domain"/>
    <property type="match status" value="1"/>
</dbReference>
<dbReference type="AlphaFoldDB" id="T1EL81"/>
<dbReference type="RefSeq" id="XP_009028896.1">
    <property type="nucleotide sequence ID" value="XM_009030648.1"/>
</dbReference>
<evidence type="ECO:0000256" key="3">
    <source>
        <dbReference type="ARBA" id="ARBA00022679"/>
    </source>
</evidence>
<dbReference type="CTD" id="20197331"/>
<evidence type="ECO:0000256" key="8">
    <source>
        <dbReference type="ARBA" id="ARBA00048017"/>
    </source>
</evidence>